<comment type="caution">
    <text evidence="1">The sequence shown here is derived from an EMBL/GenBank/DDBJ whole genome shotgun (WGS) entry which is preliminary data.</text>
</comment>
<organism evidence="1 2">
    <name type="scientific">Floridaenema aerugineum BLCC-F46</name>
    <dbReference type="NCBI Taxonomy" id="3153654"/>
    <lineage>
        <taxon>Bacteria</taxon>
        <taxon>Bacillati</taxon>
        <taxon>Cyanobacteriota</taxon>
        <taxon>Cyanophyceae</taxon>
        <taxon>Oscillatoriophycideae</taxon>
        <taxon>Aerosakkonematales</taxon>
        <taxon>Aerosakkonemataceae</taxon>
        <taxon>Floridanema</taxon>
        <taxon>Floridanema aerugineum</taxon>
    </lineage>
</organism>
<dbReference type="EMBL" id="JBHFNQ010000007">
    <property type="protein sequence ID" value="MFB2875394.1"/>
    <property type="molecule type" value="Genomic_DNA"/>
</dbReference>
<dbReference type="InterPro" id="IPR010667">
    <property type="entry name" value="Phage_T4_Gp19"/>
</dbReference>
<dbReference type="PANTHER" id="PTHR38009">
    <property type="entry name" value="CONSERVED HYPOTHETICAL PHAGE TAIL PROTEIN"/>
    <property type="match status" value="1"/>
</dbReference>
<dbReference type="Pfam" id="PF06841">
    <property type="entry name" value="Phage_T4_gp19"/>
    <property type="match status" value="1"/>
</dbReference>
<dbReference type="NCBIfam" id="TIGR02241">
    <property type="entry name" value="conserved hypothetical phage tail region protein"/>
    <property type="match status" value="1"/>
</dbReference>
<gene>
    <name evidence="1" type="ORF">ACE1CC_00730</name>
</gene>
<name>A0ABV4WY00_9CYAN</name>
<evidence type="ECO:0000313" key="1">
    <source>
        <dbReference type="EMBL" id="MFB2875394.1"/>
    </source>
</evidence>
<dbReference type="InterPro" id="IPR011747">
    <property type="entry name" value="CHP02241"/>
</dbReference>
<dbReference type="Proteomes" id="UP001576774">
    <property type="component" value="Unassembled WGS sequence"/>
</dbReference>
<protein>
    <submittedName>
        <fullName evidence="1">Phage tail protein</fullName>
    </submittedName>
</protein>
<dbReference type="RefSeq" id="WP_413268560.1">
    <property type="nucleotide sequence ID" value="NZ_JBHFNQ010000007.1"/>
</dbReference>
<accession>A0ABV4WY00</accession>
<proteinExistence type="predicted"/>
<reference evidence="1 2" key="1">
    <citation type="submission" date="2024-09" db="EMBL/GenBank/DDBJ databases">
        <title>Floridaenema gen nov. (Aerosakkonemataceae, Aerosakkonematales ord. nov., Cyanobacteria) from benthic tropical and subtropical fresh waters, with the description of four new species.</title>
        <authorList>
            <person name="Moretto J.A."/>
            <person name="Berthold D.E."/>
            <person name="Lefler F.W."/>
            <person name="Huang I.-S."/>
            <person name="Laughinghouse H. IV."/>
        </authorList>
    </citation>
    <scope>NUCLEOTIDE SEQUENCE [LARGE SCALE GENOMIC DNA]</scope>
    <source>
        <strain evidence="1 2">BLCC-F46</strain>
    </source>
</reference>
<dbReference type="PANTHER" id="PTHR38009:SF1">
    <property type="entry name" value="CONSERVED HYPOTHETICAL PHAGE TAIL PROTEIN"/>
    <property type="match status" value="1"/>
</dbReference>
<evidence type="ECO:0000313" key="2">
    <source>
        <dbReference type="Proteomes" id="UP001576774"/>
    </source>
</evidence>
<keyword evidence="2" id="KW-1185">Reference proteome</keyword>
<sequence length="160" mass="18247">MPSVGLNTAFTVATSVLNVSVDPFFAFNFLIEIEGLLVGGFSECSGLEVETEFYDYREGGMNDYVHRFIGPTKYQPLILKHGLTPIPGLWTWHQEVIQGIDTGKFKRRNGTIYLLNQQKIPMKWWNFKEAFPYKWSGPEFRANSGDVAFESVELFHKGLS</sequence>